<keyword evidence="3 5" id="KW-1133">Transmembrane helix</keyword>
<dbReference type="InterPro" id="IPR020846">
    <property type="entry name" value="MFS_dom"/>
</dbReference>
<accession>A0A420ED16</accession>
<dbReference type="PANTHER" id="PTHR23502">
    <property type="entry name" value="MAJOR FACILITATOR SUPERFAMILY"/>
    <property type="match status" value="1"/>
</dbReference>
<name>A0A420ED16_9ALTE</name>
<keyword evidence="2 5" id="KW-0812">Transmembrane</keyword>
<evidence type="ECO:0000259" key="6">
    <source>
        <dbReference type="PROSITE" id="PS50850"/>
    </source>
</evidence>
<evidence type="ECO:0000256" key="3">
    <source>
        <dbReference type="ARBA" id="ARBA00022989"/>
    </source>
</evidence>
<keyword evidence="4 5" id="KW-0472">Membrane</keyword>
<dbReference type="InterPro" id="IPR036259">
    <property type="entry name" value="MFS_trans_sf"/>
</dbReference>
<dbReference type="GO" id="GO:1990961">
    <property type="term" value="P:xenobiotic detoxification by transmembrane export across the plasma membrane"/>
    <property type="evidence" value="ECO:0007669"/>
    <property type="project" value="TreeGrafter"/>
</dbReference>
<feature type="transmembrane region" description="Helical" evidence="5">
    <location>
        <begin position="354"/>
        <end position="372"/>
    </location>
</feature>
<feature type="transmembrane region" description="Helical" evidence="5">
    <location>
        <begin position="38"/>
        <end position="61"/>
    </location>
</feature>
<evidence type="ECO:0000256" key="5">
    <source>
        <dbReference type="SAM" id="Phobius"/>
    </source>
</evidence>
<feature type="transmembrane region" description="Helical" evidence="5">
    <location>
        <begin position="378"/>
        <end position="395"/>
    </location>
</feature>
<dbReference type="GO" id="GO:0005886">
    <property type="term" value="C:plasma membrane"/>
    <property type="evidence" value="ECO:0007669"/>
    <property type="project" value="TreeGrafter"/>
</dbReference>
<comment type="subcellular location">
    <subcellularLocation>
        <location evidence="1">Membrane</location>
        <topology evidence="1">Multi-pass membrane protein</topology>
    </subcellularLocation>
</comment>
<keyword evidence="8" id="KW-1185">Reference proteome</keyword>
<dbReference type="InterPro" id="IPR011701">
    <property type="entry name" value="MFS"/>
</dbReference>
<dbReference type="Gene3D" id="1.20.1720.10">
    <property type="entry name" value="Multidrug resistance protein D"/>
    <property type="match status" value="1"/>
</dbReference>
<dbReference type="AlphaFoldDB" id="A0A420ED16"/>
<feature type="transmembrane region" description="Helical" evidence="5">
    <location>
        <begin position="205"/>
        <end position="230"/>
    </location>
</feature>
<dbReference type="PROSITE" id="PS00216">
    <property type="entry name" value="SUGAR_TRANSPORT_1"/>
    <property type="match status" value="1"/>
</dbReference>
<feature type="transmembrane region" description="Helical" evidence="5">
    <location>
        <begin position="147"/>
        <end position="166"/>
    </location>
</feature>
<reference evidence="7 8" key="1">
    <citation type="submission" date="2018-09" db="EMBL/GenBank/DDBJ databases">
        <authorList>
            <person name="Wang Z."/>
        </authorList>
    </citation>
    <scope>NUCLEOTIDE SEQUENCE [LARGE SCALE GENOMIC DNA]</scope>
    <source>
        <strain evidence="7 8">ALS 81</strain>
    </source>
</reference>
<feature type="transmembrane region" description="Helical" evidence="5">
    <location>
        <begin position="325"/>
        <end position="342"/>
    </location>
</feature>
<gene>
    <name evidence="7" type="ORF">DBZ36_09140</name>
</gene>
<feature type="transmembrane region" description="Helical" evidence="5">
    <location>
        <begin position="115"/>
        <end position="135"/>
    </location>
</feature>
<dbReference type="GO" id="GO:0015385">
    <property type="term" value="F:sodium:proton antiporter activity"/>
    <property type="evidence" value="ECO:0007669"/>
    <property type="project" value="TreeGrafter"/>
</dbReference>
<comment type="caution">
    <text evidence="7">The sequence shown here is derived from an EMBL/GenBank/DDBJ whole genome shotgun (WGS) entry which is preliminary data.</text>
</comment>
<feature type="transmembrane region" description="Helical" evidence="5">
    <location>
        <begin position="81"/>
        <end position="103"/>
    </location>
</feature>
<evidence type="ECO:0000256" key="4">
    <source>
        <dbReference type="ARBA" id="ARBA00023136"/>
    </source>
</evidence>
<sequence>MLPIVLGLDIRCIKFCKRSMRKVVVNAGLNNDFHKHHYFFYLSQLYMWVDTAALGKLLSLYPPSLSSFTGAFMANWLRSHFYLLVALYAATIFISNDAFLPAIPIMSDDLDVADGQALMAVTVFVFGSISVQFIVGPLSDAFGRKAIMLGGGLVFMLATWVCGLSDNIAMLLSARFCAGATMSCIFAGGFAAINEYYGDDNAVRALSLSANVTMLAPMLGPVIGAFILQFHTWHYIFFYDALLMAAVLVLLVLYMPETNLRLLQGRETRLNLRSVFSPLLVVARNRRLMISSAAFGLSGAVFMMWITGSTIMLMKNLGLSAADYAVWQIPVFVCLLFSNNLAPKLSRKVGLDRYVARVFWLVGLAAIPFAIASLFETSLLGVMLPMCMFAFVKGLQNAPFNQYVLRLEKVYKGTAASLYSFVNGIFGVLGALSASLLAEHSNASYQALMAVLVASSMIVGWYALRINKSDAS</sequence>
<feature type="transmembrane region" description="Helical" evidence="5">
    <location>
        <begin position="293"/>
        <end position="313"/>
    </location>
</feature>
<dbReference type="SUPFAM" id="SSF103473">
    <property type="entry name" value="MFS general substrate transporter"/>
    <property type="match status" value="1"/>
</dbReference>
<dbReference type="Pfam" id="PF07690">
    <property type="entry name" value="MFS_1"/>
    <property type="match status" value="1"/>
</dbReference>
<evidence type="ECO:0000313" key="7">
    <source>
        <dbReference type="EMBL" id="RKF18563.1"/>
    </source>
</evidence>
<dbReference type="Proteomes" id="UP000286482">
    <property type="component" value="Unassembled WGS sequence"/>
</dbReference>
<proteinExistence type="predicted"/>
<dbReference type="PANTHER" id="PTHR23502:SF10">
    <property type="entry name" value="MULTIDRUG RESISTANCE PROTEIN MDTM"/>
    <property type="match status" value="1"/>
</dbReference>
<feature type="transmembrane region" description="Helical" evidence="5">
    <location>
        <begin position="172"/>
        <end position="193"/>
    </location>
</feature>
<evidence type="ECO:0000256" key="1">
    <source>
        <dbReference type="ARBA" id="ARBA00004141"/>
    </source>
</evidence>
<dbReference type="EMBL" id="RAQO01000005">
    <property type="protein sequence ID" value="RKF18563.1"/>
    <property type="molecule type" value="Genomic_DNA"/>
</dbReference>
<dbReference type="PROSITE" id="PS50850">
    <property type="entry name" value="MFS"/>
    <property type="match status" value="1"/>
</dbReference>
<feature type="transmembrane region" description="Helical" evidence="5">
    <location>
        <begin position="443"/>
        <end position="464"/>
    </location>
</feature>
<dbReference type="InterPro" id="IPR005829">
    <property type="entry name" value="Sugar_transporter_CS"/>
</dbReference>
<protein>
    <submittedName>
        <fullName evidence="7">MFS transporter</fullName>
    </submittedName>
</protein>
<feature type="domain" description="Major facilitator superfamily (MFS) profile" evidence="6">
    <location>
        <begin position="81"/>
        <end position="472"/>
    </location>
</feature>
<organism evidence="7 8">
    <name type="scientific">Alginatibacterium sediminis</name>
    <dbReference type="NCBI Taxonomy" id="2164068"/>
    <lineage>
        <taxon>Bacteria</taxon>
        <taxon>Pseudomonadati</taxon>
        <taxon>Pseudomonadota</taxon>
        <taxon>Gammaproteobacteria</taxon>
        <taxon>Alteromonadales</taxon>
        <taxon>Alteromonadaceae</taxon>
        <taxon>Alginatibacterium</taxon>
    </lineage>
</organism>
<feature type="transmembrane region" description="Helical" evidence="5">
    <location>
        <begin position="416"/>
        <end position="437"/>
    </location>
</feature>
<evidence type="ECO:0000256" key="2">
    <source>
        <dbReference type="ARBA" id="ARBA00022692"/>
    </source>
</evidence>
<evidence type="ECO:0000313" key="8">
    <source>
        <dbReference type="Proteomes" id="UP000286482"/>
    </source>
</evidence>
<feature type="transmembrane region" description="Helical" evidence="5">
    <location>
        <begin position="236"/>
        <end position="256"/>
    </location>
</feature>